<sequence>MDETSASIQEAKDVAAALEARVCQFEIDGGSNKLGQHDVEPPTKAAHVELFNYGVIASVSSLTYGTWEKNDAALLVMVLNFRSPDSGILRFTKAELSIDFKRQRPEDSSPVVQLFHPKSNRKSAASAMGLQTTESPSLWPPAAYSTKGDRWSEKSQEEPHRVFWEVSIPRGSSADINNNSIPLCAIVSFQGSFMATVRLKATTALKLKLESFPWSKRDPMLFNGHTFKGKQFSNTKFAELRKNEIEEHLPRQYPKPDLTSGANSATPVPETVYRIHGIPISYTVDSFSEILSKVLNIPSTSIQIKTFSRNPNHEEITALGSFTSFPTKLKSTQPGRWQISVPSTELPSNRNNHANPPSSLSSPGLDLHFDTNFLGFTNLSPISPGPSNIDIVTVHGLGGHAYGSFKHRGRHYMWLNDALHVDLCNIAPSKEFPEGIKPRILLYGHDSHIQQSQTFQSLEDLATELKVLLRGVRRHDPTRPLIFIGHSLGGLLIKQLLIQWSVEEGNAIDASSREATIGLLLFGVPNRGMDITAILSIAGEQPNAEFISSLGIGSPILEEQSKTFPALCKSTKMRTYSFFETCVSKTATKINGKLSITGDEVVLVDKASATHGRPWEMNNQFIIPIQRSHSDLVKFEKYSPDYDKVQGCFNEILGSEKSLGVGALPLQ</sequence>
<evidence type="ECO:0000256" key="2">
    <source>
        <dbReference type="ARBA" id="ARBA00004240"/>
    </source>
</evidence>
<keyword evidence="4" id="KW-0256">Endoplasmic reticulum</keyword>
<feature type="compositionally biased region" description="Polar residues" evidence="7">
    <location>
        <begin position="331"/>
        <end position="355"/>
    </location>
</feature>
<feature type="region of interest" description="Disordered" evidence="7">
    <location>
        <begin position="331"/>
        <end position="361"/>
    </location>
</feature>
<keyword evidence="5" id="KW-0496">Mitochondrion</keyword>
<dbReference type="Proteomes" id="UP000775872">
    <property type="component" value="Unassembled WGS sequence"/>
</dbReference>
<evidence type="ECO:0000256" key="1">
    <source>
        <dbReference type="ARBA" id="ARBA00004173"/>
    </source>
</evidence>
<dbReference type="GO" id="GO:0016020">
    <property type="term" value="C:membrane"/>
    <property type="evidence" value="ECO:0007669"/>
    <property type="project" value="UniProtKB-SubCell"/>
</dbReference>
<evidence type="ECO:0000256" key="3">
    <source>
        <dbReference type="ARBA" id="ARBA00004370"/>
    </source>
</evidence>
<proteinExistence type="predicted"/>
<keyword evidence="6" id="KW-0472">Membrane</keyword>
<dbReference type="AlphaFoldDB" id="A0A9N9ZM17"/>
<reference evidence="8 9" key="2">
    <citation type="submission" date="2021-10" db="EMBL/GenBank/DDBJ databases">
        <authorList>
            <person name="Piombo E."/>
        </authorList>
    </citation>
    <scope>NUCLEOTIDE SEQUENCE [LARGE SCALE GENOMIC DNA]</scope>
</reference>
<evidence type="ECO:0008006" key="10">
    <source>
        <dbReference type="Google" id="ProtNLM"/>
    </source>
</evidence>
<evidence type="ECO:0000313" key="8">
    <source>
        <dbReference type="EMBL" id="CAH0057911.1"/>
    </source>
</evidence>
<dbReference type="EMBL" id="CABFOC020000082">
    <property type="protein sequence ID" value="CAH0057911.1"/>
    <property type="molecule type" value="Genomic_DNA"/>
</dbReference>
<gene>
    <name evidence="8" type="ORF">CSOL1703_00008388</name>
</gene>
<dbReference type="GO" id="GO:0005783">
    <property type="term" value="C:endoplasmic reticulum"/>
    <property type="evidence" value="ECO:0007669"/>
    <property type="project" value="UniProtKB-SubCell"/>
</dbReference>
<keyword evidence="9" id="KW-1185">Reference proteome</keyword>
<dbReference type="PANTHER" id="PTHR48182">
    <property type="entry name" value="PROTEIN SERAC1"/>
    <property type="match status" value="1"/>
</dbReference>
<comment type="caution">
    <text evidence="8">The sequence shown here is derived from an EMBL/GenBank/DDBJ whole genome shotgun (WGS) entry which is preliminary data.</text>
</comment>
<dbReference type="GO" id="GO:0005739">
    <property type="term" value="C:mitochondrion"/>
    <property type="evidence" value="ECO:0007669"/>
    <property type="project" value="UniProtKB-SubCell"/>
</dbReference>
<accession>A0A9N9ZM17</accession>
<organism evidence="8 9">
    <name type="scientific">Clonostachys solani</name>
    <dbReference type="NCBI Taxonomy" id="160281"/>
    <lineage>
        <taxon>Eukaryota</taxon>
        <taxon>Fungi</taxon>
        <taxon>Dikarya</taxon>
        <taxon>Ascomycota</taxon>
        <taxon>Pezizomycotina</taxon>
        <taxon>Sordariomycetes</taxon>
        <taxon>Hypocreomycetidae</taxon>
        <taxon>Hypocreales</taxon>
        <taxon>Bionectriaceae</taxon>
        <taxon>Clonostachys</taxon>
    </lineage>
</organism>
<feature type="region of interest" description="Disordered" evidence="7">
    <location>
        <begin position="119"/>
        <end position="153"/>
    </location>
</feature>
<evidence type="ECO:0000313" key="9">
    <source>
        <dbReference type="Proteomes" id="UP000775872"/>
    </source>
</evidence>
<dbReference type="InterPro" id="IPR029058">
    <property type="entry name" value="AB_hydrolase_fold"/>
</dbReference>
<dbReference type="PANTHER" id="PTHR48182:SF2">
    <property type="entry name" value="PROTEIN SERAC1"/>
    <property type="match status" value="1"/>
</dbReference>
<dbReference type="SUPFAM" id="SSF53474">
    <property type="entry name" value="alpha/beta-Hydrolases"/>
    <property type="match status" value="1"/>
</dbReference>
<dbReference type="Gene3D" id="3.40.50.1820">
    <property type="entry name" value="alpha/beta hydrolase"/>
    <property type="match status" value="1"/>
</dbReference>
<reference evidence="9" key="1">
    <citation type="submission" date="2019-06" db="EMBL/GenBank/DDBJ databases">
        <authorList>
            <person name="Broberg M."/>
        </authorList>
    </citation>
    <scope>NUCLEOTIDE SEQUENCE [LARGE SCALE GENOMIC DNA]</scope>
</reference>
<evidence type="ECO:0000256" key="7">
    <source>
        <dbReference type="SAM" id="MobiDB-lite"/>
    </source>
</evidence>
<evidence type="ECO:0000256" key="4">
    <source>
        <dbReference type="ARBA" id="ARBA00022824"/>
    </source>
</evidence>
<dbReference type="InterPro" id="IPR052374">
    <property type="entry name" value="SERAC1"/>
</dbReference>
<protein>
    <recommendedName>
        <fullName evidence="10">Protein SERAC1</fullName>
    </recommendedName>
</protein>
<dbReference type="OrthoDB" id="1658288at2759"/>
<comment type="subcellular location">
    <subcellularLocation>
        <location evidence="2">Endoplasmic reticulum</location>
    </subcellularLocation>
    <subcellularLocation>
        <location evidence="3">Membrane</location>
    </subcellularLocation>
    <subcellularLocation>
        <location evidence="1">Mitochondrion</location>
    </subcellularLocation>
</comment>
<evidence type="ECO:0000256" key="5">
    <source>
        <dbReference type="ARBA" id="ARBA00023128"/>
    </source>
</evidence>
<name>A0A9N9ZM17_9HYPO</name>
<evidence type="ECO:0000256" key="6">
    <source>
        <dbReference type="ARBA" id="ARBA00023136"/>
    </source>
</evidence>